<keyword evidence="3 4" id="KW-0012">Acyltransferase</keyword>
<dbReference type="InterPro" id="IPR025559">
    <property type="entry name" value="Eis_dom"/>
</dbReference>
<evidence type="ECO:0000313" key="6">
    <source>
        <dbReference type="EMBL" id="TDQ48749.1"/>
    </source>
</evidence>
<comment type="subunit">
    <text evidence="4">Homohexamer; trimer of dimers.</text>
</comment>
<dbReference type="PROSITE" id="PS51186">
    <property type="entry name" value="GNAT"/>
    <property type="match status" value="1"/>
</dbReference>
<dbReference type="PANTHER" id="PTHR37817:SF1">
    <property type="entry name" value="N-ACETYLTRANSFERASE EIS"/>
    <property type="match status" value="1"/>
</dbReference>
<dbReference type="CDD" id="cd04301">
    <property type="entry name" value="NAT_SF"/>
    <property type="match status" value="1"/>
</dbReference>
<comment type="similarity">
    <text evidence="1 4">Belongs to the acetyltransferase Eis family.</text>
</comment>
<dbReference type="Gene3D" id="3.30.1050.10">
    <property type="entry name" value="SCP2 sterol-binding domain"/>
    <property type="match status" value="1"/>
</dbReference>
<evidence type="ECO:0000259" key="5">
    <source>
        <dbReference type="PROSITE" id="PS51186"/>
    </source>
</evidence>
<feature type="active site" description="Proton donor" evidence="4">
    <location>
        <position position="132"/>
    </location>
</feature>
<dbReference type="SUPFAM" id="SSF55729">
    <property type="entry name" value="Acyl-CoA N-acyltransferases (Nat)"/>
    <property type="match status" value="1"/>
</dbReference>
<dbReference type="InterPro" id="IPR036527">
    <property type="entry name" value="SCP2_sterol-bd_dom_sf"/>
</dbReference>
<dbReference type="InterPro" id="IPR041380">
    <property type="entry name" value="Acetyltransf_17"/>
</dbReference>
<dbReference type="InterPro" id="IPR022902">
    <property type="entry name" value="NAcTrfase_Eis"/>
</dbReference>
<evidence type="ECO:0000256" key="1">
    <source>
        <dbReference type="ARBA" id="ARBA00009213"/>
    </source>
</evidence>
<dbReference type="HAMAP" id="MF_01812">
    <property type="entry name" value="Eis"/>
    <property type="match status" value="1"/>
</dbReference>
<evidence type="ECO:0000313" key="7">
    <source>
        <dbReference type="Proteomes" id="UP000295281"/>
    </source>
</evidence>
<dbReference type="InterPro" id="IPR051554">
    <property type="entry name" value="Acetyltransferase_Eis"/>
</dbReference>
<proteinExistence type="inferred from homology"/>
<protein>
    <submittedName>
        <fullName evidence="6">Putative acetyltransferase</fullName>
    </submittedName>
</protein>
<sequence length="420" mass="45618">MPNTHPAVAHEAWTVRPVTEPEFPDFSRTCAEALLSPVTSEERIELHLANTDLDRTLAAFDGDRIVGTTQVHSFQMALPGGVRPVAGVSAVGVLPTHRRRGVLTALMRRQLRDVYERGEAVAALFASEGGIYGRFGYGLAALSGTVTVRKGEGVLRPDAPRDPALRLRMAAPAAAREELAVVHRTAVPARVGEFHRGERWWDRVLRDPETDRGGFSPCKAVLVEDGAGPLGYALYRVKQDWDEFGNADGSLKVVELQATDPAAHAMLWEFLLNRDLVGTVTADLRPADDPLLYLLADRNRARMTLDTGFWGRLVDLPKALSERSYAAPVDVVVEVSDPVCPWNEGRWHLSADTRSAHCERTEREADLALGVGTLGSAYMGGERLTSYAAAGLVHRARPGAVAELSTALVTPALPHCSAIF</sequence>
<dbReference type="AlphaFoldDB" id="A0A4R6USG9"/>
<name>A0A4R6USG9_9ACTN</name>
<dbReference type="Gene3D" id="3.40.630.30">
    <property type="match status" value="2"/>
</dbReference>
<feature type="domain" description="N-acetyltransferase" evidence="5">
    <location>
        <begin position="13"/>
        <end position="172"/>
    </location>
</feature>
<dbReference type="OrthoDB" id="8399956at2"/>
<dbReference type="SUPFAM" id="SSF55718">
    <property type="entry name" value="SCP-like"/>
    <property type="match status" value="1"/>
</dbReference>
<dbReference type="PANTHER" id="PTHR37817">
    <property type="entry name" value="N-ACETYLTRANSFERASE EIS"/>
    <property type="match status" value="1"/>
</dbReference>
<dbReference type="GO" id="GO:0034069">
    <property type="term" value="F:aminoglycoside N-acetyltransferase activity"/>
    <property type="evidence" value="ECO:0007669"/>
    <property type="project" value="TreeGrafter"/>
</dbReference>
<evidence type="ECO:0000256" key="4">
    <source>
        <dbReference type="HAMAP-Rule" id="MF_01812"/>
    </source>
</evidence>
<feature type="binding site" evidence="4">
    <location>
        <begin position="99"/>
        <end position="104"/>
    </location>
    <ligand>
        <name>acetyl-CoA</name>
        <dbReference type="ChEBI" id="CHEBI:57288"/>
    </ligand>
</feature>
<keyword evidence="7" id="KW-1185">Reference proteome</keyword>
<organism evidence="6 7">
    <name type="scientific">Actinorugispora endophytica</name>
    <dbReference type="NCBI Taxonomy" id="1605990"/>
    <lineage>
        <taxon>Bacteria</taxon>
        <taxon>Bacillati</taxon>
        <taxon>Actinomycetota</taxon>
        <taxon>Actinomycetes</taxon>
        <taxon>Streptosporangiales</taxon>
        <taxon>Nocardiopsidaceae</taxon>
        <taxon>Actinorugispora</taxon>
    </lineage>
</organism>
<dbReference type="EMBL" id="SNYN01000017">
    <property type="protein sequence ID" value="TDQ48749.1"/>
    <property type="molecule type" value="Genomic_DNA"/>
</dbReference>
<dbReference type="Pfam" id="PF13530">
    <property type="entry name" value="SCP2_2"/>
    <property type="match status" value="1"/>
</dbReference>
<feature type="active site" description="Proton acceptor; via carboxylate" evidence="4">
    <location>
        <position position="420"/>
    </location>
</feature>
<evidence type="ECO:0000256" key="3">
    <source>
        <dbReference type="ARBA" id="ARBA00023315"/>
    </source>
</evidence>
<feature type="binding site" evidence="4">
    <location>
        <begin position="91"/>
        <end position="93"/>
    </location>
    <ligand>
        <name>acetyl-CoA</name>
        <dbReference type="ChEBI" id="CHEBI:57288"/>
    </ligand>
</feature>
<reference evidence="6 7" key="1">
    <citation type="submission" date="2019-03" db="EMBL/GenBank/DDBJ databases">
        <title>Genomic Encyclopedia of Type Strains, Phase IV (KMG-IV): sequencing the most valuable type-strain genomes for metagenomic binning, comparative biology and taxonomic classification.</title>
        <authorList>
            <person name="Goeker M."/>
        </authorList>
    </citation>
    <scope>NUCLEOTIDE SEQUENCE [LARGE SCALE GENOMIC DNA]</scope>
    <source>
        <strain evidence="6 7">DSM 46770</strain>
    </source>
</reference>
<accession>A0A4R6USG9</accession>
<gene>
    <name evidence="6" type="ORF">EV190_1174</name>
</gene>
<dbReference type="NCBIfam" id="NF002367">
    <property type="entry name" value="PRK01346.1-4"/>
    <property type="match status" value="1"/>
</dbReference>
<feature type="binding site" evidence="4">
    <location>
        <begin position="127"/>
        <end position="128"/>
    </location>
    <ligand>
        <name>acetyl-CoA</name>
        <dbReference type="ChEBI" id="CHEBI:57288"/>
    </ligand>
</feature>
<evidence type="ECO:0000256" key="2">
    <source>
        <dbReference type="ARBA" id="ARBA00022679"/>
    </source>
</evidence>
<comment type="caution">
    <text evidence="6">The sequence shown here is derived from an EMBL/GenBank/DDBJ whole genome shotgun (WGS) entry which is preliminary data.</text>
</comment>
<keyword evidence="2 4" id="KW-0808">Transferase</keyword>
<dbReference type="Proteomes" id="UP000295281">
    <property type="component" value="Unassembled WGS sequence"/>
</dbReference>
<dbReference type="InterPro" id="IPR000182">
    <property type="entry name" value="GNAT_dom"/>
</dbReference>
<dbReference type="InterPro" id="IPR016181">
    <property type="entry name" value="Acyl_CoA_acyltransferase"/>
</dbReference>
<dbReference type="RefSeq" id="WP_133742574.1">
    <property type="nucleotide sequence ID" value="NZ_SNYN01000017.1"/>
</dbReference>
<dbReference type="Pfam" id="PF17668">
    <property type="entry name" value="Acetyltransf_17"/>
    <property type="match status" value="1"/>
</dbReference>
<dbReference type="GO" id="GO:0030649">
    <property type="term" value="P:aminoglycoside antibiotic catabolic process"/>
    <property type="evidence" value="ECO:0007669"/>
    <property type="project" value="TreeGrafter"/>
</dbReference>
<dbReference type="Pfam" id="PF13527">
    <property type="entry name" value="Acetyltransf_9"/>
    <property type="match status" value="1"/>
</dbReference>